<name>A0A089ZEN4_METFO</name>
<evidence type="ECO:0000313" key="3">
    <source>
        <dbReference type="Proteomes" id="UP000029661"/>
    </source>
</evidence>
<dbReference type="Pfam" id="PF17802">
    <property type="entry name" value="SpaA"/>
    <property type="match status" value="1"/>
</dbReference>
<gene>
    <name evidence="2" type="ORF">BRM9_1676</name>
</gene>
<protein>
    <submittedName>
        <fullName evidence="2">Phage-related protein</fullName>
    </submittedName>
</protein>
<organism evidence="2 3">
    <name type="scientific">Methanobacterium formicicum</name>
    <dbReference type="NCBI Taxonomy" id="2162"/>
    <lineage>
        <taxon>Archaea</taxon>
        <taxon>Methanobacteriati</taxon>
        <taxon>Methanobacteriota</taxon>
        <taxon>Methanomada group</taxon>
        <taxon>Methanobacteria</taxon>
        <taxon>Methanobacteriales</taxon>
        <taxon>Methanobacteriaceae</taxon>
        <taxon>Methanobacterium</taxon>
    </lineage>
</organism>
<proteinExistence type="predicted"/>
<dbReference type="InterPro" id="IPR041033">
    <property type="entry name" value="SpaA_PFL_dom_1"/>
</dbReference>
<feature type="domain" description="SpaA-like prealbumin fold" evidence="1">
    <location>
        <begin position="348"/>
        <end position="426"/>
    </location>
</feature>
<dbReference type="GeneID" id="24792840"/>
<dbReference type="EMBL" id="CP006933">
    <property type="protein sequence ID" value="AIS32487.1"/>
    <property type="molecule type" value="Genomic_DNA"/>
</dbReference>
<evidence type="ECO:0000313" key="2">
    <source>
        <dbReference type="EMBL" id="AIS32487.1"/>
    </source>
</evidence>
<dbReference type="STRING" id="2162.BRM9_1676"/>
<dbReference type="OrthoDB" id="78137at2157"/>
<dbReference type="Gene3D" id="2.60.40.10">
    <property type="entry name" value="Immunoglobulins"/>
    <property type="match status" value="1"/>
</dbReference>
<evidence type="ECO:0000259" key="1">
    <source>
        <dbReference type="Pfam" id="PF17802"/>
    </source>
</evidence>
<dbReference type="RefSeq" id="WP_052400015.1">
    <property type="nucleotide sequence ID" value="NZ_CP006933.1"/>
</dbReference>
<reference evidence="2 3" key="1">
    <citation type="submission" date="2013-12" db="EMBL/GenBank/DDBJ databases">
        <title>The complete genome sequence of Methanobacterium sp. BRM9.</title>
        <authorList>
            <consortium name="Pastoral Greenhouse Gas Research Consortium"/>
            <person name="Kelly W.J."/>
            <person name="Leahy S.C."/>
            <person name="Perry R."/>
            <person name="Li D."/>
            <person name="Altermann E."/>
            <person name="Lambie S.C."/>
            <person name="Attwood G.T."/>
        </authorList>
    </citation>
    <scope>NUCLEOTIDE SEQUENCE [LARGE SCALE GENOMIC DNA]</scope>
    <source>
        <strain evidence="2 3">BRM9</strain>
    </source>
</reference>
<sequence>MANRVLGLKLEENYGVESASNPDFHVEVSKSKASLKTEPLTYKGGGRSIKKAKAGALKPEASFDLKTELKTIGYFLMAFLGNYKFTSGGSGPNIHEFWGEDNSELPSFTGWATFDYFMKQLFGMVCDTLKLDVSDEFLDGSCEWKYKTEKKISEVPSPANQKLIPDSILIAFYDIALELDNAAPPGVVSKFSFDGKNNLNTDKTIGIGSRAPQKKPNAQQREIKITLESTLVPETVAIIEKAEYGASGDSPSECKLYKLPMKLTIDFCEDSTDKLTIFFPECLVSVEYEASDADEMDAKFELQAISTKKITLADDTQILTDIYAKLENDQPEIKGGVAGTSTVSFTVKDNASTPAAVVGATLKLTNRQTGATLSAVAATNAQGQCVVNNVPYGRYDVELKNNSSVVVSTNPSIVSVNENTESLNLTANTN</sequence>
<dbReference type="InterPro" id="IPR013783">
    <property type="entry name" value="Ig-like_fold"/>
</dbReference>
<accession>A0A089ZEN4</accession>
<dbReference type="AlphaFoldDB" id="A0A089ZEN4"/>
<dbReference type="KEGG" id="mfc:BRM9_1676"/>
<dbReference type="Proteomes" id="UP000029661">
    <property type="component" value="Chromosome"/>
</dbReference>